<reference evidence="5" key="1">
    <citation type="journal article" date="2014" name="PLoS ONE">
        <title>Transcriptome-Based Identification of ABC Transporters in the Western Tarnished Plant Bug Lygus hesperus.</title>
        <authorList>
            <person name="Hull J.J."/>
            <person name="Chaney K."/>
            <person name="Geib S.M."/>
            <person name="Fabrick J.A."/>
            <person name="Brent C.S."/>
            <person name="Walsh D."/>
            <person name="Lavine L.C."/>
        </authorList>
    </citation>
    <scope>NUCLEOTIDE SEQUENCE</scope>
</reference>
<evidence type="ECO:0000313" key="6">
    <source>
        <dbReference type="EMBL" id="JAQ14368.1"/>
    </source>
</evidence>
<proteinExistence type="inferred from homology"/>
<evidence type="ECO:0000256" key="3">
    <source>
        <dbReference type="ARBA" id="ARBA00038366"/>
    </source>
</evidence>
<dbReference type="PROSITE" id="PS50294">
    <property type="entry name" value="WD_REPEATS_REGION"/>
    <property type="match status" value="2"/>
</dbReference>
<feature type="repeat" description="WD" evidence="4">
    <location>
        <begin position="229"/>
        <end position="270"/>
    </location>
</feature>
<feature type="repeat" description="WD" evidence="4">
    <location>
        <begin position="442"/>
        <end position="473"/>
    </location>
</feature>
<dbReference type="AlphaFoldDB" id="A0A0A9W1W3"/>
<dbReference type="Pfam" id="PF00400">
    <property type="entry name" value="WD40"/>
    <property type="match status" value="3"/>
</dbReference>
<dbReference type="PANTHER" id="PTHR19856:SF0">
    <property type="entry name" value="WD REPEAT-CONTAINING PROTEIN 1"/>
    <property type="match status" value="1"/>
</dbReference>
<feature type="repeat" description="WD" evidence="4">
    <location>
        <begin position="139"/>
        <end position="180"/>
    </location>
</feature>
<evidence type="ECO:0000313" key="5">
    <source>
        <dbReference type="EMBL" id="JAG02422.1"/>
    </source>
</evidence>
<dbReference type="PROSITE" id="PS50082">
    <property type="entry name" value="WD_REPEATS_2"/>
    <property type="match status" value="3"/>
</dbReference>
<organism evidence="5">
    <name type="scientific">Lygus hesperus</name>
    <name type="common">Western plant bug</name>
    <dbReference type="NCBI Taxonomy" id="30085"/>
    <lineage>
        <taxon>Eukaryota</taxon>
        <taxon>Metazoa</taxon>
        <taxon>Ecdysozoa</taxon>
        <taxon>Arthropoda</taxon>
        <taxon>Hexapoda</taxon>
        <taxon>Insecta</taxon>
        <taxon>Pterygota</taxon>
        <taxon>Neoptera</taxon>
        <taxon>Paraneoptera</taxon>
        <taxon>Hemiptera</taxon>
        <taxon>Heteroptera</taxon>
        <taxon>Panheteroptera</taxon>
        <taxon>Cimicomorpha</taxon>
        <taxon>Miridae</taxon>
        <taxon>Mirini</taxon>
        <taxon>Lygus</taxon>
    </lineage>
</organism>
<dbReference type="PROSITE" id="PS00678">
    <property type="entry name" value="WD_REPEATS_1"/>
    <property type="match status" value="1"/>
</dbReference>
<sequence length="522" mass="57299">MVIKTTLQMGRCINDIRWSGDSKRIIVVGDGSTEYGRIFNYDATNSVYKLEGITKCILSCDWNTKKNNRIVVADEDKTVSFYKGIPFSKQLYTMKHTRYPNVVRFSPDGASYVTVGSDSRVNLYNGDSGEFVRELIDDDNKHTGSIFGCAWSATSTQIVTSSADTSVKVWDAETGKVQKSWAVCNRTGVHDDQQIGAFWTPKTQKIASISLSGTLSFFTTAKDNAVATVYGHSSSVRACLLCRKRNLLFTTDADGHLFQWDCETGEAKIVVFEKPLPTACNVMACNPDQSTVYLGCLDGTIHRLQVGTIKLEQLPVSVSGTTFTSLSHGNSKPLLVYTTTKGTVGIVVDDAVVATAQVKEVTWSCCNADDSALYITSGSGTTVIQFTIDAASYALHRCVESEKLYCKHTGLVTVHQSSVASIEHNDVVVHDSTLKNVKAFGWSYHTSRITSLHWSPQGKSLLTSSLDKQIILWVDCVNFKPVNRICVAFTSEVVFADFITEDTVVAVGSDGFVKKIRFLQPV</sequence>
<evidence type="ECO:0000256" key="2">
    <source>
        <dbReference type="ARBA" id="ARBA00022737"/>
    </source>
</evidence>
<dbReference type="PANTHER" id="PTHR19856">
    <property type="entry name" value="WD-REPEATCONTAINING PROTEIN WDR1"/>
    <property type="match status" value="1"/>
</dbReference>
<reference evidence="5" key="2">
    <citation type="submission" date="2014-07" db="EMBL/GenBank/DDBJ databases">
        <authorList>
            <person name="Hull J."/>
        </authorList>
    </citation>
    <scope>NUCLEOTIDE SEQUENCE</scope>
</reference>
<comment type="similarity">
    <text evidence="3">Belongs to the WD repeat AIP1 family.</text>
</comment>
<dbReference type="SUPFAM" id="SSF50978">
    <property type="entry name" value="WD40 repeat-like"/>
    <property type="match status" value="1"/>
</dbReference>
<protein>
    <submittedName>
        <fullName evidence="5">Actin-interacting protein 1</fullName>
    </submittedName>
</protein>
<dbReference type="EMBL" id="GDHC01004261">
    <property type="protein sequence ID" value="JAQ14368.1"/>
    <property type="molecule type" value="Transcribed_RNA"/>
</dbReference>
<evidence type="ECO:0000256" key="4">
    <source>
        <dbReference type="PROSITE-ProRule" id="PRU00221"/>
    </source>
</evidence>
<dbReference type="InterPro" id="IPR019775">
    <property type="entry name" value="WD40_repeat_CS"/>
</dbReference>
<accession>A0A0A9W1W3</accession>
<dbReference type="SUPFAM" id="SSF50960">
    <property type="entry name" value="TolB, C-terminal domain"/>
    <property type="match status" value="1"/>
</dbReference>
<name>A0A0A9W1W3_LYGHE</name>
<dbReference type="Gene3D" id="2.130.10.10">
    <property type="entry name" value="YVTN repeat-like/Quinoprotein amine dehydrogenase"/>
    <property type="match status" value="2"/>
</dbReference>
<keyword evidence="1 4" id="KW-0853">WD repeat</keyword>
<keyword evidence="2" id="KW-0677">Repeat</keyword>
<dbReference type="EMBL" id="GBHO01041182">
    <property type="protein sequence ID" value="JAG02422.1"/>
    <property type="molecule type" value="Transcribed_RNA"/>
</dbReference>
<reference evidence="6" key="3">
    <citation type="journal article" date="2016" name="Gigascience">
        <title>De novo construction of an expanded transcriptome assembly for the western tarnished plant bug, Lygus hesperus.</title>
        <authorList>
            <person name="Tassone E.E."/>
            <person name="Geib S.M."/>
            <person name="Hall B."/>
            <person name="Fabrick J.A."/>
            <person name="Brent C.S."/>
            <person name="Hull J.J."/>
        </authorList>
    </citation>
    <scope>NUCLEOTIDE SEQUENCE</scope>
</reference>
<dbReference type="GO" id="GO:0051015">
    <property type="term" value="F:actin filament binding"/>
    <property type="evidence" value="ECO:0007669"/>
    <property type="project" value="TreeGrafter"/>
</dbReference>
<dbReference type="GO" id="GO:0030864">
    <property type="term" value="C:cortical actin cytoskeleton"/>
    <property type="evidence" value="ECO:0007669"/>
    <property type="project" value="TreeGrafter"/>
</dbReference>
<gene>
    <name evidence="5" type="primary">unc-78</name>
    <name evidence="5" type="ORF">CM83_6528</name>
    <name evidence="6" type="ORF">g.5869</name>
</gene>
<dbReference type="InterPro" id="IPR001680">
    <property type="entry name" value="WD40_rpt"/>
</dbReference>
<dbReference type="InterPro" id="IPR015943">
    <property type="entry name" value="WD40/YVTN_repeat-like_dom_sf"/>
</dbReference>
<evidence type="ECO:0000256" key="1">
    <source>
        <dbReference type="ARBA" id="ARBA00022574"/>
    </source>
</evidence>
<dbReference type="SMART" id="SM00320">
    <property type="entry name" value="WD40"/>
    <property type="match status" value="7"/>
</dbReference>
<dbReference type="GO" id="GO:0030042">
    <property type="term" value="P:actin filament depolymerization"/>
    <property type="evidence" value="ECO:0007669"/>
    <property type="project" value="TreeGrafter"/>
</dbReference>
<dbReference type="InterPro" id="IPR036322">
    <property type="entry name" value="WD40_repeat_dom_sf"/>
</dbReference>